<gene>
    <name evidence="7" type="primary">dam</name>
    <name evidence="7" type="ORF">SGLAD_v1c06150</name>
</gene>
<dbReference type="REBASE" id="309887">
    <property type="entry name" value="M.Sgl22552ORF6150P"/>
</dbReference>
<reference evidence="7 8" key="1">
    <citation type="submission" date="2019-03" db="EMBL/GenBank/DDBJ databases">
        <title>Complete genome sequence of Spiroplasma gladiatoris TG-1 (DSM 22552).</title>
        <authorList>
            <person name="Lin Y.-C."/>
            <person name="Chou L."/>
            <person name="Kuo C.-H."/>
        </authorList>
    </citation>
    <scope>NUCLEOTIDE SEQUENCE [LARGE SCALE GENOMIC DNA]</scope>
    <source>
        <strain evidence="7 8">TG-1</strain>
    </source>
</reference>
<evidence type="ECO:0000313" key="8">
    <source>
        <dbReference type="Proteomes" id="UP000294309"/>
    </source>
</evidence>
<dbReference type="InterPro" id="IPR012327">
    <property type="entry name" value="MeTrfase_D12"/>
</dbReference>
<evidence type="ECO:0000313" key="7">
    <source>
        <dbReference type="EMBL" id="QBQ07814.1"/>
    </source>
</evidence>
<evidence type="ECO:0000256" key="6">
    <source>
        <dbReference type="ARBA" id="ARBA00047942"/>
    </source>
</evidence>
<comment type="similarity">
    <text evidence="1">Belongs to the N(4)/N(6)-methyltransferase family.</text>
</comment>
<dbReference type="GO" id="GO:0043565">
    <property type="term" value="F:sequence-specific DNA binding"/>
    <property type="evidence" value="ECO:0007669"/>
    <property type="project" value="TreeGrafter"/>
</dbReference>
<comment type="catalytic activity">
    <reaction evidence="6">
        <text>a 2'-deoxyadenosine in DNA + S-adenosyl-L-methionine = an N(6)-methyl-2'-deoxyadenosine in DNA + S-adenosyl-L-homocysteine + H(+)</text>
        <dbReference type="Rhea" id="RHEA:15197"/>
        <dbReference type="Rhea" id="RHEA-COMP:12418"/>
        <dbReference type="Rhea" id="RHEA-COMP:12419"/>
        <dbReference type="ChEBI" id="CHEBI:15378"/>
        <dbReference type="ChEBI" id="CHEBI:57856"/>
        <dbReference type="ChEBI" id="CHEBI:59789"/>
        <dbReference type="ChEBI" id="CHEBI:90615"/>
        <dbReference type="ChEBI" id="CHEBI:90616"/>
        <dbReference type="EC" id="2.1.1.72"/>
    </reaction>
</comment>
<dbReference type="GO" id="GO:0032259">
    <property type="term" value="P:methylation"/>
    <property type="evidence" value="ECO:0007669"/>
    <property type="project" value="UniProtKB-KW"/>
</dbReference>
<proteinExistence type="inferred from homology"/>
<dbReference type="Pfam" id="PF02086">
    <property type="entry name" value="MethyltransfD12"/>
    <property type="match status" value="1"/>
</dbReference>
<name>A0A4P7AH90_9MOLU</name>
<dbReference type="PANTHER" id="PTHR30481:SF3">
    <property type="entry name" value="DNA ADENINE METHYLASE"/>
    <property type="match status" value="1"/>
</dbReference>
<dbReference type="GO" id="GO:0006298">
    <property type="term" value="P:mismatch repair"/>
    <property type="evidence" value="ECO:0007669"/>
    <property type="project" value="TreeGrafter"/>
</dbReference>
<organism evidence="7 8">
    <name type="scientific">Spiroplasma gladiatoris</name>
    <dbReference type="NCBI Taxonomy" id="2143"/>
    <lineage>
        <taxon>Bacteria</taxon>
        <taxon>Bacillati</taxon>
        <taxon>Mycoplasmatota</taxon>
        <taxon>Mollicutes</taxon>
        <taxon>Entomoplasmatales</taxon>
        <taxon>Spiroplasmataceae</taxon>
        <taxon>Spiroplasma</taxon>
    </lineage>
</organism>
<dbReference type="InterPro" id="IPR023095">
    <property type="entry name" value="Ade_MeTrfase_dom_2"/>
</dbReference>
<keyword evidence="8" id="KW-1185">Reference proteome</keyword>
<accession>A0A4P7AH90</accession>
<dbReference type="RefSeq" id="WP_134297598.1">
    <property type="nucleotide sequence ID" value="NZ_CP038013.1"/>
</dbReference>
<dbReference type="PRINTS" id="PR00505">
    <property type="entry name" value="D12N6MTFRASE"/>
</dbReference>
<dbReference type="Proteomes" id="UP000294309">
    <property type="component" value="Chromosome"/>
</dbReference>
<keyword evidence="5" id="KW-0949">S-adenosyl-L-methionine</keyword>
<evidence type="ECO:0000256" key="4">
    <source>
        <dbReference type="ARBA" id="ARBA00022679"/>
    </source>
</evidence>
<dbReference type="GO" id="GO:0009307">
    <property type="term" value="P:DNA restriction-modification system"/>
    <property type="evidence" value="ECO:0007669"/>
    <property type="project" value="InterPro"/>
</dbReference>
<dbReference type="OrthoDB" id="9805629at2"/>
<evidence type="ECO:0000256" key="5">
    <source>
        <dbReference type="ARBA" id="ARBA00022691"/>
    </source>
</evidence>
<evidence type="ECO:0000256" key="2">
    <source>
        <dbReference type="ARBA" id="ARBA00011900"/>
    </source>
</evidence>
<dbReference type="InterPro" id="IPR012263">
    <property type="entry name" value="M_m6A_EcoRV"/>
</dbReference>
<dbReference type="SUPFAM" id="SSF53335">
    <property type="entry name" value="S-adenosyl-L-methionine-dependent methyltransferases"/>
    <property type="match status" value="1"/>
</dbReference>
<protein>
    <recommendedName>
        <fullName evidence="2">site-specific DNA-methyltransferase (adenine-specific)</fullName>
        <ecNumber evidence="2">2.1.1.72</ecNumber>
    </recommendedName>
</protein>
<dbReference type="PIRSF" id="PIRSF000398">
    <property type="entry name" value="M_m6A_EcoRV"/>
    <property type="match status" value="1"/>
</dbReference>
<evidence type="ECO:0000256" key="3">
    <source>
        <dbReference type="ARBA" id="ARBA00022603"/>
    </source>
</evidence>
<evidence type="ECO:0000256" key="1">
    <source>
        <dbReference type="ARBA" id="ARBA00006594"/>
    </source>
</evidence>
<dbReference type="AlphaFoldDB" id="A0A4P7AH90"/>
<dbReference type="EC" id="2.1.1.72" evidence="2"/>
<dbReference type="Gene3D" id="3.40.50.150">
    <property type="entry name" value="Vaccinia Virus protein VP39"/>
    <property type="match status" value="1"/>
</dbReference>
<dbReference type="KEGG" id="sgq:SGLAD_v1c06150"/>
<dbReference type="GO" id="GO:0009007">
    <property type="term" value="F:site-specific DNA-methyltransferase (adenine-specific) activity"/>
    <property type="evidence" value="ECO:0007669"/>
    <property type="project" value="UniProtKB-EC"/>
</dbReference>
<sequence>MKKYYKSPINYLGNKYRILDSIFNNMPVLNKKKNFIDVFTGSGTVAINSDFENLYVNDFCQNMIDFLNFFYKNNYESIIDKIEKVLIDFKLPFGDKTTYNKSSVSLYSKNYYKLRESYNNDKNLTKLLCLIFYSFNNQIRFNSKGFYNIPIGKSVFNHLVKEKIKYFNETLKVKNLFTYSYKFIDFIDKILEKNFNSNETFFYFDPPYLITNATYNANWNEIEENKLLNKISELNSKGYKFILSNVLQSNGKTNIILLDWVKKNNFKVINVDVNYNNSNYHRKNKDITREVIILNY</sequence>
<dbReference type="EMBL" id="CP038013">
    <property type="protein sequence ID" value="QBQ07814.1"/>
    <property type="molecule type" value="Genomic_DNA"/>
</dbReference>
<keyword evidence="3 7" id="KW-0489">Methyltransferase</keyword>
<dbReference type="PANTHER" id="PTHR30481">
    <property type="entry name" value="DNA ADENINE METHYLASE"/>
    <property type="match status" value="1"/>
</dbReference>
<dbReference type="Gene3D" id="1.10.1020.10">
    <property type="entry name" value="Adenine-specific Methyltransferase, Domain 2"/>
    <property type="match status" value="1"/>
</dbReference>
<dbReference type="GO" id="GO:1904047">
    <property type="term" value="F:S-adenosyl-L-methionine binding"/>
    <property type="evidence" value="ECO:0007669"/>
    <property type="project" value="TreeGrafter"/>
</dbReference>
<dbReference type="InterPro" id="IPR029063">
    <property type="entry name" value="SAM-dependent_MTases_sf"/>
</dbReference>
<keyword evidence="4" id="KW-0808">Transferase</keyword>